<organism evidence="1 2">
    <name type="scientific">Planomonospora corallina</name>
    <dbReference type="NCBI Taxonomy" id="1806052"/>
    <lineage>
        <taxon>Bacteria</taxon>
        <taxon>Bacillati</taxon>
        <taxon>Actinomycetota</taxon>
        <taxon>Actinomycetes</taxon>
        <taxon>Streptosporangiales</taxon>
        <taxon>Streptosporangiaceae</taxon>
        <taxon>Planomonospora</taxon>
    </lineage>
</organism>
<evidence type="ECO:0000313" key="2">
    <source>
        <dbReference type="Proteomes" id="UP001595850"/>
    </source>
</evidence>
<keyword evidence="2" id="KW-1185">Reference proteome</keyword>
<name>A0ABV8IE24_9ACTN</name>
<dbReference type="EMBL" id="JBHSBM010000042">
    <property type="protein sequence ID" value="MFC4062391.1"/>
    <property type="molecule type" value="Genomic_DNA"/>
</dbReference>
<comment type="caution">
    <text evidence="1">The sequence shown here is derived from an EMBL/GenBank/DDBJ whole genome shotgun (WGS) entry which is preliminary data.</text>
</comment>
<dbReference type="RefSeq" id="WP_377293462.1">
    <property type="nucleotide sequence ID" value="NZ_JBHSBM010000042.1"/>
</dbReference>
<dbReference type="Proteomes" id="UP001595850">
    <property type="component" value="Unassembled WGS sequence"/>
</dbReference>
<reference evidence="2" key="1">
    <citation type="journal article" date="2019" name="Int. J. Syst. Evol. Microbiol.">
        <title>The Global Catalogue of Microorganisms (GCM) 10K type strain sequencing project: providing services to taxonomists for standard genome sequencing and annotation.</title>
        <authorList>
            <consortium name="The Broad Institute Genomics Platform"/>
            <consortium name="The Broad Institute Genome Sequencing Center for Infectious Disease"/>
            <person name="Wu L."/>
            <person name="Ma J."/>
        </authorList>
    </citation>
    <scope>NUCLEOTIDE SEQUENCE [LARGE SCALE GENOMIC DNA]</scope>
    <source>
        <strain evidence="2">TBRC 4489</strain>
    </source>
</reference>
<evidence type="ECO:0008006" key="3">
    <source>
        <dbReference type="Google" id="ProtNLM"/>
    </source>
</evidence>
<gene>
    <name evidence="1" type="ORF">ACFOWE_29170</name>
</gene>
<accession>A0ABV8IE24</accession>
<proteinExistence type="predicted"/>
<protein>
    <recommendedName>
        <fullName evidence="3">Secreted protein</fullName>
    </recommendedName>
</protein>
<sequence>MFVLLVPVISVALLALLIMAPMWANDVKLEAMIGRFERYPLPPNTDWLEYGSPDASVTIRGNGNHCDYRARFTLRTSLTGPELTAHYDRADIKGIEGTSVAITVWMPEPSKRSAYYYEGFGSRAAIVEIADSTDSGWDLRCT</sequence>
<evidence type="ECO:0000313" key="1">
    <source>
        <dbReference type="EMBL" id="MFC4062391.1"/>
    </source>
</evidence>